<proteinExistence type="predicted"/>
<protein>
    <submittedName>
        <fullName evidence="1">Uncharacterized protein</fullName>
    </submittedName>
</protein>
<dbReference type="Proteomes" id="UP000500801">
    <property type="component" value="Chromosome"/>
</dbReference>
<dbReference type="AlphaFoldDB" id="A0AAE6YWC4"/>
<gene>
    <name evidence="1" type="ORF">DWG24_01995</name>
</gene>
<sequence>MAGKENVDVSKKFTRWLDKLVKDDLIALDGENIVPLSKRGNVWERCGKGGGSFTHGLLRQRIF</sequence>
<evidence type="ECO:0000313" key="2">
    <source>
        <dbReference type="Proteomes" id="UP000500801"/>
    </source>
</evidence>
<evidence type="ECO:0000313" key="1">
    <source>
        <dbReference type="EMBL" id="QIZ49639.1"/>
    </source>
</evidence>
<name>A0AAE6YWC4_9GAMM</name>
<reference evidence="1 2" key="1">
    <citation type="submission" date="2018-11" db="EMBL/GenBank/DDBJ databases">
        <title>Complete genome sequence of Dickeya zeae strain CE1 infecting Canna edulis Ker-Gawl. in China.</title>
        <authorList>
            <person name="Zhang J."/>
            <person name="Lin B."/>
            <person name="Shen H."/>
            <person name="Jiang S."/>
            <person name="Pu X."/>
            <person name="Sun D."/>
        </authorList>
    </citation>
    <scope>NUCLEOTIDE SEQUENCE [LARGE SCALE GENOMIC DNA]</scope>
    <source>
        <strain evidence="1 2">CE1</strain>
    </source>
</reference>
<accession>A0AAE6YWC4</accession>
<organism evidence="1 2">
    <name type="scientific">Dickeya zeae</name>
    <dbReference type="NCBI Taxonomy" id="204042"/>
    <lineage>
        <taxon>Bacteria</taxon>
        <taxon>Pseudomonadati</taxon>
        <taxon>Pseudomonadota</taxon>
        <taxon>Gammaproteobacteria</taxon>
        <taxon>Enterobacterales</taxon>
        <taxon>Pectobacteriaceae</taxon>
        <taxon>Dickeya</taxon>
    </lineage>
</organism>
<dbReference type="EMBL" id="CP033622">
    <property type="protein sequence ID" value="QIZ49639.1"/>
    <property type="molecule type" value="Genomic_DNA"/>
</dbReference>